<gene>
    <name evidence="1" type="ORF">FHT02_004276</name>
</gene>
<comment type="caution">
    <text evidence="1">The sequence shown here is derived from an EMBL/GenBank/DDBJ whole genome shotgun (WGS) entry which is preliminary data.</text>
</comment>
<evidence type="ECO:0000313" key="1">
    <source>
        <dbReference type="EMBL" id="MBB5713014.1"/>
    </source>
</evidence>
<keyword evidence="2" id="KW-1185">Reference proteome</keyword>
<dbReference type="AlphaFoldDB" id="A0A840YTK1"/>
<reference evidence="1 2" key="1">
    <citation type="submission" date="2020-08" db="EMBL/GenBank/DDBJ databases">
        <title>Genomic Encyclopedia of Type Strains, Phase IV (KMG-IV): sequencing the most valuable type-strain genomes for metagenomic binning, comparative biology and taxonomic classification.</title>
        <authorList>
            <person name="Goeker M."/>
        </authorList>
    </citation>
    <scope>NUCLEOTIDE SEQUENCE [LARGE SCALE GENOMIC DNA]</scope>
    <source>
        <strain evidence="1 2">DSM 26736</strain>
    </source>
</reference>
<proteinExistence type="predicted"/>
<protein>
    <recommendedName>
        <fullName evidence="3">SCP2 domain-containing protein</fullName>
    </recommendedName>
</protein>
<dbReference type="Proteomes" id="UP000527143">
    <property type="component" value="Unassembled WGS sequence"/>
</dbReference>
<name>A0A840YTK1_9SPHN</name>
<organism evidence="1 2">
    <name type="scientific">Sphingomonas xinjiangensis</name>
    <dbReference type="NCBI Taxonomy" id="643568"/>
    <lineage>
        <taxon>Bacteria</taxon>
        <taxon>Pseudomonadati</taxon>
        <taxon>Pseudomonadota</taxon>
        <taxon>Alphaproteobacteria</taxon>
        <taxon>Sphingomonadales</taxon>
        <taxon>Sphingomonadaceae</taxon>
        <taxon>Sphingomonas</taxon>
    </lineage>
</organism>
<accession>A0A840YTK1</accession>
<evidence type="ECO:0000313" key="2">
    <source>
        <dbReference type="Proteomes" id="UP000527143"/>
    </source>
</evidence>
<dbReference type="EMBL" id="JACIJF010000036">
    <property type="protein sequence ID" value="MBB5713014.1"/>
    <property type="molecule type" value="Genomic_DNA"/>
</dbReference>
<evidence type="ECO:0008006" key="3">
    <source>
        <dbReference type="Google" id="ProtNLM"/>
    </source>
</evidence>
<sequence length="165" mass="17681">MSEAKLPQGTPAWFEMVGMLMCRTAARAGLAPDLDVSFVERYIDGTAIGGGLVQGIRFDIRGGKPSFREGVSPDEKTHVTVEITAAAAQELNRLRSADPAYAAARDRFLRTGEMRINGDPNRLGDWLAVVHDPIVDRTIDPLGQPSTGAAAQDQADARCCALDGQ</sequence>
<dbReference type="RefSeq" id="WP_221239619.1">
    <property type="nucleotide sequence ID" value="NZ_JACIJF010000036.1"/>
</dbReference>